<evidence type="ECO:0000313" key="2">
    <source>
        <dbReference type="EMBL" id="MFC6714690.1"/>
    </source>
</evidence>
<reference evidence="3" key="1">
    <citation type="journal article" date="2019" name="Int. J. Syst. Evol. Microbiol.">
        <title>The Global Catalogue of Microorganisms (GCM) 10K type strain sequencing project: providing services to taxonomists for standard genome sequencing and annotation.</title>
        <authorList>
            <consortium name="The Broad Institute Genomics Platform"/>
            <consortium name="The Broad Institute Genome Sequencing Center for Infectious Disease"/>
            <person name="Wu L."/>
            <person name="Ma J."/>
        </authorList>
    </citation>
    <scope>NUCLEOTIDE SEQUENCE [LARGE SCALE GENOMIC DNA]</scope>
    <source>
        <strain evidence="3">NBRC 106593</strain>
    </source>
</reference>
<dbReference type="Pfam" id="PF00248">
    <property type="entry name" value="Aldo_ket_red"/>
    <property type="match status" value="1"/>
</dbReference>
<dbReference type="Proteomes" id="UP001596356">
    <property type="component" value="Unassembled WGS sequence"/>
</dbReference>
<protein>
    <submittedName>
        <fullName evidence="2">Aldo/keto reductase</fullName>
    </submittedName>
</protein>
<dbReference type="InterPro" id="IPR050523">
    <property type="entry name" value="AKR_Detox_Biosynth"/>
</dbReference>
<dbReference type="SUPFAM" id="SSF51430">
    <property type="entry name" value="NAD(P)-linked oxidoreductase"/>
    <property type="match status" value="1"/>
</dbReference>
<dbReference type="InterPro" id="IPR009061">
    <property type="entry name" value="DNA-bd_dom_put_sf"/>
</dbReference>
<dbReference type="Gene3D" id="3.20.20.100">
    <property type="entry name" value="NADP-dependent oxidoreductase domain"/>
    <property type="match status" value="1"/>
</dbReference>
<gene>
    <name evidence="2" type="ORF">ACFQBT_13045</name>
</gene>
<sequence>MARTEFRIGDLRIPSMALGTMYFGTAVAEAAAVACLDAAYDLGARFWDTANNYAFWAGGVGDESESTIGRWLTSRGSAARAKVALATKVGARPVSTDGGLDHVYGLSRAAIRRQVHDSLRRLQVDHVEVLYAHIDDRDVPLAETIGALGELVGEGKVREIAASNLTASRLTEAMSVPARHRYSALQSRFTYLRPTSGADLAPHVLLDDEVMALCAAHRVTALGYSPLLGGAYDRDDRPVPEQYVAGSPGRSALVTVGSAQEMTRGQVVLAWMVGRRDPVVPVVGASDVHLIEVLLHLRSTGMPLATIAEFTRWVAADPGGVIERLELLRRHRDHVRDQIAEWATSLEVIDGKIEDYTRRLAESG</sequence>
<evidence type="ECO:0000259" key="1">
    <source>
        <dbReference type="Pfam" id="PF00248"/>
    </source>
</evidence>
<name>A0ABW2AW48_9MICO</name>
<dbReference type="PANTHER" id="PTHR43364">
    <property type="entry name" value="NADH-SPECIFIC METHYLGLYOXAL REDUCTASE-RELATED"/>
    <property type="match status" value="1"/>
</dbReference>
<dbReference type="EMBL" id="JBHSWJ010000002">
    <property type="protein sequence ID" value="MFC6714690.1"/>
    <property type="molecule type" value="Genomic_DNA"/>
</dbReference>
<dbReference type="RefSeq" id="WP_377823276.1">
    <property type="nucleotide sequence ID" value="NZ_JBHSWJ010000002.1"/>
</dbReference>
<dbReference type="SUPFAM" id="SSF46955">
    <property type="entry name" value="Putative DNA-binding domain"/>
    <property type="match status" value="1"/>
</dbReference>
<organism evidence="2 3">
    <name type="scientific">Branchiibius cervicis</name>
    <dbReference type="NCBI Taxonomy" id="908252"/>
    <lineage>
        <taxon>Bacteria</taxon>
        <taxon>Bacillati</taxon>
        <taxon>Actinomycetota</taxon>
        <taxon>Actinomycetes</taxon>
        <taxon>Micrococcales</taxon>
        <taxon>Dermacoccaceae</taxon>
        <taxon>Branchiibius</taxon>
    </lineage>
</organism>
<feature type="domain" description="NADP-dependent oxidoreductase" evidence="1">
    <location>
        <begin position="16"/>
        <end position="295"/>
    </location>
</feature>
<proteinExistence type="predicted"/>
<evidence type="ECO:0000313" key="3">
    <source>
        <dbReference type="Proteomes" id="UP001596356"/>
    </source>
</evidence>
<dbReference type="InterPro" id="IPR023210">
    <property type="entry name" value="NADP_OxRdtase_dom"/>
</dbReference>
<keyword evidence="3" id="KW-1185">Reference proteome</keyword>
<dbReference type="PANTHER" id="PTHR43364:SF6">
    <property type="entry name" value="OXIDOREDUCTASE-RELATED"/>
    <property type="match status" value="1"/>
</dbReference>
<accession>A0ABW2AW48</accession>
<dbReference type="InterPro" id="IPR036812">
    <property type="entry name" value="NAD(P)_OxRdtase_dom_sf"/>
</dbReference>
<comment type="caution">
    <text evidence="2">The sequence shown here is derived from an EMBL/GenBank/DDBJ whole genome shotgun (WGS) entry which is preliminary data.</text>
</comment>